<organism evidence="1 2">
    <name type="scientific">Diploscapter pachys</name>
    <dbReference type="NCBI Taxonomy" id="2018661"/>
    <lineage>
        <taxon>Eukaryota</taxon>
        <taxon>Metazoa</taxon>
        <taxon>Ecdysozoa</taxon>
        <taxon>Nematoda</taxon>
        <taxon>Chromadorea</taxon>
        <taxon>Rhabditida</taxon>
        <taxon>Rhabditina</taxon>
        <taxon>Rhabditomorpha</taxon>
        <taxon>Rhabditoidea</taxon>
        <taxon>Rhabditidae</taxon>
        <taxon>Diploscapter</taxon>
    </lineage>
</organism>
<proteinExistence type="predicted"/>
<dbReference type="InterPro" id="IPR005331">
    <property type="entry name" value="Sulfotransferase"/>
</dbReference>
<dbReference type="EMBL" id="LIAE01010233">
    <property type="protein sequence ID" value="PAV64921.1"/>
    <property type="molecule type" value="Genomic_DNA"/>
</dbReference>
<accession>A0A2A2JTD0</accession>
<name>A0A2A2JTD0_9BILA</name>
<comment type="caution">
    <text evidence="1">The sequence shown here is derived from an EMBL/GenBank/DDBJ whole genome shotgun (WGS) entry which is preliminary data.</text>
</comment>
<dbReference type="GO" id="GO:1902884">
    <property type="term" value="P:positive regulation of response to oxidative stress"/>
    <property type="evidence" value="ECO:0007669"/>
    <property type="project" value="InterPro"/>
</dbReference>
<dbReference type="AlphaFoldDB" id="A0A2A2JTD0"/>
<dbReference type="Pfam" id="PF03567">
    <property type="entry name" value="Sulfotransfer_2"/>
    <property type="match status" value="1"/>
</dbReference>
<evidence type="ECO:0008006" key="3">
    <source>
        <dbReference type="Google" id="ProtNLM"/>
    </source>
</evidence>
<dbReference type="PANTHER" id="PTHR22900">
    <property type="entry name" value="PROTEIN CBG14245-RELATED"/>
    <property type="match status" value="1"/>
</dbReference>
<evidence type="ECO:0000313" key="1">
    <source>
        <dbReference type="EMBL" id="PAV64921.1"/>
    </source>
</evidence>
<protein>
    <recommendedName>
        <fullName evidence="3">Carbohydrate sulfotransferase</fullName>
    </recommendedName>
</protein>
<dbReference type="Proteomes" id="UP000218231">
    <property type="component" value="Unassembled WGS sequence"/>
</dbReference>
<dbReference type="PANTHER" id="PTHR22900:SF5">
    <property type="entry name" value="PROTEIN CBG14245"/>
    <property type="match status" value="1"/>
</dbReference>
<reference evidence="1 2" key="1">
    <citation type="journal article" date="2017" name="Curr. Biol.">
        <title>Genome architecture and evolution of a unichromosomal asexual nematode.</title>
        <authorList>
            <person name="Fradin H."/>
            <person name="Zegar C."/>
            <person name="Gutwein M."/>
            <person name="Lucas J."/>
            <person name="Kovtun M."/>
            <person name="Corcoran D."/>
            <person name="Baugh L.R."/>
            <person name="Kiontke K."/>
            <person name="Gunsalus K."/>
            <person name="Fitch D.H."/>
            <person name="Piano F."/>
        </authorList>
    </citation>
    <scope>NUCLEOTIDE SEQUENCE [LARGE SCALE GENOMIC DNA]</scope>
    <source>
        <strain evidence="1">PF1309</strain>
    </source>
</reference>
<evidence type="ECO:0000313" key="2">
    <source>
        <dbReference type="Proteomes" id="UP000218231"/>
    </source>
</evidence>
<dbReference type="GO" id="GO:0047756">
    <property type="term" value="F:chondroitin 4-sulfotransferase activity"/>
    <property type="evidence" value="ECO:0007669"/>
    <property type="project" value="InterPro"/>
</dbReference>
<dbReference type="InterPro" id="IPR007669">
    <property type="entry name" value="Chst-1-like"/>
</dbReference>
<gene>
    <name evidence="1" type="ORF">WR25_10556</name>
</gene>
<keyword evidence="2" id="KW-1185">Reference proteome</keyword>
<dbReference type="OrthoDB" id="408912at2759"/>
<dbReference type="GO" id="GO:0016020">
    <property type="term" value="C:membrane"/>
    <property type="evidence" value="ECO:0007669"/>
    <property type="project" value="InterPro"/>
</dbReference>
<sequence length="295" mass="34906">MTWGELCDPEGLTARNRPRCIPPRSKFFPTFYVVAPVYKLFACTIHKSMTMLLTAIMCYLSDSDMFIQADKKLATEVQYTRFCEGRNEFNRLTIAKENMSMNGWASYDWSMFAITRDPVDRFLSGFLDLCVRTNSDCHGCGANLTCFLENTYRRAMALTLEDNSTLREQVITPKENWTYHQFQLDPLDLHIFPQHWRCEFDKNFASYKKVRYSSDPMKTLWPDMQSIFEKAGVPKAKLDYIKSEITSTRTVHSTVQYKARKYIEKRLRSSPYLMELLVRLFYYDYKFFNWQLPEL</sequence>
<dbReference type="GO" id="GO:0050650">
    <property type="term" value="P:chondroitin sulfate proteoglycan biosynthetic process"/>
    <property type="evidence" value="ECO:0007669"/>
    <property type="project" value="InterPro"/>
</dbReference>
<dbReference type="STRING" id="2018661.A0A2A2JTD0"/>